<protein>
    <submittedName>
        <fullName evidence="1">GDP-Man:Man(1)GlcNAc(2)-PP-Dol alpha-1,3-mannosyltransferase</fullName>
    </submittedName>
</protein>
<gene>
    <name evidence="1" type="ORF">KPL71_007563</name>
</gene>
<keyword evidence="2" id="KW-1185">Reference proteome</keyword>
<dbReference type="EMBL" id="CM039172">
    <property type="protein sequence ID" value="KAH9779041.1"/>
    <property type="molecule type" value="Genomic_DNA"/>
</dbReference>
<comment type="caution">
    <text evidence="1">The sequence shown here is derived from an EMBL/GenBank/DDBJ whole genome shotgun (WGS) entry which is preliminary data.</text>
</comment>
<dbReference type="Proteomes" id="UP000829398">
    <property type="component" value="Chromosome 3"/>
</dbReference>
<proteinExistence type="predicted"/>
<reference evidence="2" key="1">
    <citation type="journal article" date="2023" name="Hortic. Res.">
        <title>A chromosome-level phased genome enabling allele-level studies in sweet orange: a case study on citrus Huanglongbing tolerance.</title>
        <authorList>
            <person name="Wu B."/>
            <person name="Yu Q."/>
            <person name="Deng Z."/>
            <person name="Duan Y."/>
            <person name="Luo F."/>
            <person name="Gmitter F. Jr."/>
        </authorList>
    </citation>
    <scope>NUCLEOTIDE SEQUENCE [LARGE SCALE GENOMIC DNA]</scope>
    <source>
        <strain evidence="2">cv. Valencia</strain>
    </source>
</reference>
<evidence type="ECO:0000313" key="2">
    <source>
        <dbReference type="Proteomes" id="UP000829398"/>
    </source>
</evidence>
<organism evidence="1 2">
    <name type="scientific">Citrus sinensis</name>
    <name type="common">Sweet orange</name>
    <name type="synonym">Citrus aurantium var. sinensis</name>
    <dbReference type="NCBI Taxonomy" id="2711"/>
    <lineage>
        <taxon>Eukaryota</taxon>
        <taxon>Viridiplantae</taxon>
        <taxon>Streptophyta</taxon>
        <taxon>Embryophyta</taxon>
        <taxon>Tracheophyta</taxon>
        <taxon>Spermatophyta</taxon>
        <taxon>Magnoliopsida</taxon>
        <taxon>eudicotyledons</taxon>
        <taxon>Gunneridae</taxon>
        <taxon>Pentapetalae</taxon>
        <taxon>rosids</taxon>
        <taxon>malvids</taxon>
        <taxon>Sapindales</taxon>
        <taxon>Rutaceae</taxon>
        <taxon>Aurantioideae</taxon>
        <taxon>Citrus</taxon>
    </lineage>
</organism>
<evidence type="ECO:0000313" key="1">
    <source>
        <dbReference type="EMBL" id="KAH9779041.1"/>
    </source>
</evidence>
<name>A0ACB8M005_CITSI</name>
<sequence>MADVILVNSKFTATTFANTFKKLHARGIHPVVLYPAVNVYQFDKPHSCGYDKRLRENVECLEELKSLAERNGVSDRVNFITSCSTAERNALLSECLCVLCTPKDEHFGIVPLEAMAAYKPVIACDSGGPVETIKNEVVGFLCNPTPQEFSLSMAKLIQEPQMAKKMGENARHHVMESFSTKIFGQHLNRLLAYVARVSVDSSSPAYALMRASSSSRARAPGKAEQTIIFSNPCTPFIIIIIVIIIMYRVLIKCGLVRWEWPKGSIEETVQNAVKSWEMELSHRTRLNDFKTINPEKFKLIVNAFPRGFAWELISVYSGPPMVAYKFKHWGYFEGPFQGHAPTGEMVEFLWDWDYEDVDETRHGEQISDGRVLRTGVFRKGLVRGRTGAEISGSSTSTSSARPISCKRHKAIPARGREARRPGRRQLAGHALQPENLGTTATFSPEPWRNTQDLTEPRQPRFPLNRGVTRKISQNHDRHAFP</sequence>
<accession>A0ACB8M005</accession>